<evidence type="ECO:0000256" key="1">
    <source>
        <dbReference type="SAM" id="SignalP"/>
    </source>
</evidence>
<dbReference type="EMBL" id="CP038033">
    <property type="protein sequence ID" value="QBQ53956.1"/>
    <property type="molecule type" value="Genomic_DNA"/>
</dbReference>
<dbReference type="KEGG" id="nwr:E3U44_05090"/>
<keyword evidence="1" id="KW-0732">Signal</keyword>
<accession>A0A4P7BZT4</accession>
<dbReference type="AlphaFoldDB" id="A0A4P7BZT4"/>
<protein>
    <submittedName>
        <fullName evidence="2">Uncharacterized protein</fullName>
    </submittedName>
</protein>
<dbReference type="OrthoDB" id="9841857at2"/>
<evidence type="ECO:0000313" key="2">
    <source>
        <dbReference type="EMBL" id="QBQ53956.1"/>
    </source>
</evidence>
<evidence type="ECO:0000313" key="3">
    <source>
        <dbReference type="Proteomes" id="UP000294325"/>
    </source>
</evidence>
<dbReference type="RefSeq" id="WP_134356964.1">
    <property type="nucleotide sequence ID" value="NZ_CP038033.1"/>
</dbReference>
<name>A0A4P7BZT4_9GAMM</name>
<keyword evidence="3" id="KW-1185">Reference proteome</keyword>
<feature type="chain" id="PRO_5020220166" evidence="1">
    <location>
        <begin position="22"/>
        <end position="154"/>
    </location>
</feature>
<gene>
    <name evidence="2" type="ORF">E3U44_05090</name>
</gene>
<organism evidence="2 3">
    <name type="scientific">Nitrosococcus wardiae</name>
    <dbReference type="NCBI Taxonomy" id="1814290"/>
    <lineage>
        <taxon>Bacteria</taxon>
        <taxon>Pseudomonadati</taxon>
        <taxon>Pseudomonadota</taxon>
        <taxon>Gammaproteobacteria</taxon>
        <taxon>Chromatiales</taxon>
        <taxon>Chromatiaceae</taxon>
        <taxon>Nitrosococcus</taxon>
    </lineage>
</organism>
<reference evidence="2 3" key="1">
    <citation type="submission" date="2019-03" db="EMBL/GenBank/DDBJ databases">
        <title>The genome sequence of Nitrosococcus wardiae strain D1FHST reveals the archetypal metabolic capacity of ammonia-oxidizing Gammaproteobacteria.</title>
        <authorList>
            <person name="Wang L."/>
            <person name="Lim C.K."/>
            <person name="Hanson T.E."/>
            <person name="Dang H."/>
            <person name="Klotz M.G."/>
        </authorList>
    </citation>
    <scope>NUCLEOTIDE SEQUENCE [LARGE SCALE GENOMIC DNA]</scope>
    <source>
        <strain evidence="2 3">D1FHS</strain>
    </source>
</reference>
<sequence length="154" mass="15570">MMKNVFYALSFFCITVSTAVAESTSQGPLILSTAQMDYVTAGTNADVIVNADATSSHLAFTSTFGSATATQSDADNPALRSYIGIAGGSAGAVAVGEGSSTDTTVIPTADVPGTNVQVHEINIHSKVLGVEINAASVVKVGSFVSPLSTNLPGR</sequence>
<dbReference type="Proteomes" id="UP000294325">
    <property type="component" value="Chromosome"/>
</dbReference>
<proteinExistence type="predicted"/>
<feature type="signal peptide" evidence="1">
    <location>
        <begin position="1"/>
        <end position="21"/>
    </location>
</feature>